<dbReference type="Proteomes" id="UP000036987">
    <property type="component" value="Unassembled WGS sequence"/>
</dbReference>
<dbReference type="AlphaFoldDB" id="A0A0K9Q563"/>
<gene>
    <name evidence="1" type="ORF">ZOSMA_101G00060</name>
</gene>
<evidence type="ECO:0000313" key="1">
    <source>
        <dbReference type="EMBL" id="KMZ76423.1"/>
    </source>
</evidence>
<name>A0A0K9Q563_ZOSMR</name>
<evidence type="ECO:0000313" key="2">
    <source>
        <dbReference type="Proteomes" id="UP000036987"/>
    </source>
</evidence>
<comment type="caution">
    <text evidence="1">The sequence shown here is derived from an EMBL/GenBank/DDBJ whole genome shotgun (WGS) entry which is preliminary data.</text>
</comment>
<reference evidence="2" key="1">
    <citation type="journal article" date="2016" name="Nature">
        <title>The genome of the seagrass Zostera marina reveals angiosperm adaptation to the sea.</title>
        <authorList>
            <person name="Olsen J.L."/>
            <person name="Rouze P."/>
            <person name="Verhelst B."/>
            <person name="Lin Y.-C."/>
            <person name="Bayer T."/>
            <person name="Collen J."/>
            <person name="Dattolo E."/>
            <person name="De Paoli E."/>
            <person name="Dittami S."/>
            <person name="Maumus F."/>
            <person name="Michel G."/>
            <person name="Kersting A."/>
            <person name="Lauritano C."/>
            <person name="Lohaus R."/>
            <person name="Toepel M."/>
            <person name="Tonon T."/>
            <person name="Vanneste K."/>
            <person name="Amirebrahimi M."/>
            <person name="Brakel J."/>
            <person name="Bostroem C."/>
            <person name="Chovatia M."/>
            <person name="Grimwood J."/>
            <person name="Jenkins J.W."/>
            <person name="Jueterbock A."/>
            <person name="Mraz A."/>
            <person name="Stam W.T."/>
            <person name="Tice H."/>
            <person name="Bornberg-Bauer E."/>
            <person name="Green P.J."/>
            <person name="Pearson G.A."/>
            <person name="Procaccini G."/>
            <person name="Duarte C.M."/>
            <person name="Schmutz J."/>
            <person name="Reusch T.B.H."/>
            <person name="Van de Peer Y."/>
        </authorList>
    </citation>
    <scope>NUCLEOTIDE SEQUENCE [LARGE SCALE GENOMIC DNA]</scope>
    <source>
        <strain evidence="2">cv. Finnish</strain>
    </source>
</reference>
<dbReference type="EMBL" id="LFYR01000025">
    <property type="protein sequence ID" value="KMZ76423.1"/>
    <property type="molecule type" value="Genomic_DNA"/>
</dbReference>
<keyword evidence="2" id="KW-1185">Reference proteome</keyword>
<protein>
    <submittedName>
        <fullName evidence="1">Uncharacterized protein</fullName>
    </submittedName>
</protein>
<organism evidence="1 2">
    <name type="scientific">Zostera marina</name>
    <name type="common">Eelgrass</name>
    <dbReference type="NCBI Taxonomy" id="29655"/>
    <lineage>
        <taxon>Eukaryota</taxon>
        <taxon>Viridiplantae</taxon>
        <taxon>Streptophyta</taxon>
        <taxon>Embryophyta</taxon>
        <taxon>Tracheophyta</taxon>
        <taxon>Spermatophyta</taxon>
        <taxon>Magnoliopsida</taxon>
        <taxon>Liliopsida</taxon>
        <taxon>Zosteraceae</taxon>
        <taxon>Zostera</taxon>
    </lineage>
</organism>
<sequence length="51" mass="5967">MTVEAEMLFCFLPNETIVIDMTSITQNANWRLKDKWLISSQNLKSRHVISL</sequence>
<accession>A0A0K9Q563</accession>
<proteinExistence type="predicted"/>